<feature type="chain" id="PRO_5033023904" evidence="3">
    <location>
        <begin position="24"/>
        <end position="226"/>
    </location>
</feature>
<gene>
    <name evidence="4" type="ORF">FHW12_003367</name>
</gene>
<dbReference type="InterPro" id="IPR036430">
    <property type="entry name" value="RNase_T2-like_sf"/>
</dbReference>
<organism evidence="4 5">
    <name type="scientific">Dokdonella fugitiva</name>
    <dbReference type="NCBI Taxonomy" id="328517"/>
    <lineage>
        <taxon>Bacteria</taxon>
        <taxon>Pseudomonadati</taxon>
        <taxon>Pseudomonadota</taxon>
        <taxon>Gammaproteobacteria</taxon>
        <taxon>Lysobacterales</taxon>
        <taxon>Rhodanobacteraceae</taxon>
        <taxon>Dokdonella</taxon>
    </lineage>
</organism>
<dbReference type="CDD" id="cd01062">
    <property type="entry name" value="RNase_T2_prok"/>
    <property type="match status" value="1"/>
</dbReference>
<proteinExistence type="inferred from homology"/>
<dbReference type="InterPro" id="IPR039378">
    <property type="entry name" value="RNase_T2_prok"/>
</dbReference>
<evidence type="ECO:0000256" key="3">
    <source>
        <dbReference type="SAM" id="SignalP"/>
    </source>
</evidence>
<dbReference type="EMBL" id="JACGXL010000006">
    <property type="protein sequence ID" value="MBA8889124.1"/>
    <property type="molecule type" value="Genomic_DNA"/>
</dbReference>
<evidence type="ECO:0000313" key="4">
    <source>
        <dbReference type="EMBL" id="MBA8889124.1"/>
    </source>
</evidence>
<keyword evidence="5" id="KW-1185">Reference proteome</keyword>
<accession>A0A839FAI2</accession>
<dbReference type="InterPro" id="IPR018188">
    <property type="entry name" value="RNase_T2_His_AS_1"/>
</dbReference>
<keyword evidence="3" id="KW-0732">Signal</keyword>
<dbReference type="GO" id="GO:0033897">
    <property type="term" value="F:ribonuclease T2 activity"/>
    <property type="evidence" value="ECO:0007669"/>
    <property type="project" value="UniProtKB-EC"/>
</dbReference>
<keyword evidence="4" id="KW-0456">Lyase</keyword>
<dbReference type="Gene3D" id="3.90.730.10">
    <property type="entry name" value="Ribonuclease T2-like"/>
    <property type="match status" value="1"/>
</dbReference>
<dbReference type="GO" id="GO:0006401">
    <property type="term" value="P:RNA catabolic process"/>
    <property type="evidence" value="ECO:0007669"/>
    <property type="project" value="UniProtKB-ARBA"/>
</dbReference>
<name>A0A839FAI2_9GAMM</name>
<dbReference type="GO" id="GO:0003723">
    <property type="term" value="F:RNA binding"/>
    <property type="evidence" value="ECO:0007669"/>
    <property type="project" value="InterPro"/>
</dbReference>
<dbReference type="PROSITE" id="PS00530">
    <property type="entry name" value="RNASE_T2_1"/>
    <property type="match status" value="1"/>
</dbReference>
<dbReference type="RefSeq" id="WP_182532178.1">
    <property type="nucleotide sequence ID" value="NZ_JACGXL010000006.1"/>
</dbReference>
<comment type="caution">
    <text evidence="4">The sequence shown here is derived from an EMBL/GenBank/DDBJ whole genome shotgun (WGS) entry which is preliminary data.</text>
</comment>
<evidence type="ECO:0000256" key="2">
    <source>
        <dbReference type="RuleBase" id="RU004328"/>
    </source>
</evidence>
<comment type="similarity">
    <text evidence="1 2">Belongs to the RNase T2 family.</text>
</comment>
<dbReference type="EC" id="4.6.1.19" evidence="4"/>
<dbReference type="Pfam" id="PF00445">
    <property type="entry name" value="Ribonuclease_T2"/>
    <property type="match status" value="1"/>
</dbReference>
<evidence type="ECO:0000313" key="5">
    <source>
        <dbReference type="Proteomes" id="UP000550401"/>
    </source>
</evidence>
<reference evidence="4 5" key="1">
    <citation type="submission" date="2020-07" db="EMBL/GenBank/DDBJ databases">
        <title>Genomic Encyclopedia of Type Strains, Phase IV (KMG-V): Genome sequencing to study the core and pangenomes of soil and plant-associated prokaryotes.</title>
        <authorList>
            <person name="Whitman W."/>
        </authorList>
    </citation>
    <scope>NUCLEOTIDE SEQUENCE [LARGE SCALE GENOMIC DNA]</scope>
    <source>
        <strain evidence="4 5">RH2WT43</strain>
    </source>
</reference>
<dbReference type="InterPro" id="IPR001568">
    <property type="entry name" value="RNase_T2-like"/>
</dbReference>
<protein>
    <submittedName>
        <fullName evidence="4">Ribonuclease T2</fullName>
        <ecNumber evidence="4">4.6.1.19</ecNumber>
    </submittedName>
</protein>
<dbReference type="PANTHER" id="PTHR11240:SF22">
    <property type="entry name" value="RIBONUCLEASE T2"/>
    <property type="match status" value="1"/>
</dbReference>
<feature type="signal peptide" evidence="3">
    <location>
        <begin position="1"/>
        <end position="23"/>
    </location>
</feature>
<evidence type="ECO:0000256" key="1">
    <source>
        <dbReference type="ARBA" id="ARBA00007469"/>
    </source>
</evidence>
<dbReference type="Proteomes" id="UP000550401">
    <property type="component" value="Unassembled WGS sequence"/>
</dbReference>
<dbReference type="SUPFAM" id="SSF55895">
    <property type="entry name" value="Ribonuclease Rh-like"/>
    <property type="match status" value="1"/>
</dbReference>
<sequence length="226" mass="24704">MNKRHAALLVAALLAGFCTAASARHSHAPKAPKTQATSDAGHYDYYVMALSWSPTFCQTHPDEDEQCGHKGYGFVLHGLWPQYEGGGGPQRCRTDDVPDRRTVDATLAFMPSRRLINHEWQAHGSCSGLAPSAYFRLADRAYAAVQVPAELKAPAQDVTMRADDLRATLKRANPGLADDMLSLHCSQGELVEVRVCLDKDLALRRCGKRMRTGCPVSAPFTIPASR</sequence>
<dbReference type="PANTHER" id="PTHR11240">
    <property type="entry name" value="RIBONUCLEASE T2"/>
    <property type="match status" value="1"/>
</dbReference>
<dbReference type="AlphaFoldDB" id="A0A839FAI2"/>